<protein>
    <recommendedName>
        <fullName evidence="5">Glycosyltransferase</fullName>
    </recommendedName>
</protein>
<dbReference type="RefSeq" id="WP_099615719.1">
    <property type="nucleotide sequence ID" value="NZ_KZ319375.1"/>
</dbReference>
<name>A0A2G1UHP4_9GAMM</name>
<dbReference type="InterPro" id="IPR019647">
    <property type="entry name" value="PhoP_reg_network_YrbL"/>
</dbReference>
<sequence>MGGNGIRVVLLVATPGTTWGGMEKHTAELATGLARRGHDVHVLGHPAYRNHFGPDIHYHPLPVQRSRHHPLLRRQLQRLLRSLRPDICHAQGNKAIRLLRRPAPGTGLVGTVHGIKRRHPGLTRLDRVIAISKPVLDSLSHPHKTLIHNGCMVAEPSGAAHANPQARGIHAIAVGRLEPVKGFDRLITAWSHLPADRRLTILGEGSERPRLEALISRLELGDRVRLAGLQHNVADWLQGADVCVISSLREGFSYVLIEALQAGCPVLATPIAGARELLPPEAIASAVDGEGLRNLLSRQLGALEALRQLEQPAMIRARTEFTIDRMVERTEQVYRQSLAERRAGVQPGKAAMIDLTALTPFASGANRHCFVHPDDPARCLKVIRPENIEARFRRQPAFKRLLGRQRLNDNLQEQRAYRQTAIQQLIAAGKEEIPWQHLPRFFGSRATSAGAANESELIRTAAGDIAPTLERYLARNGFDPDCRAAVERFCQWLGSTGILTRNLLPHNLVLSDRTGRPELHLVDGLGAPAIPDWLAAVPGYRQRYIDRKIRRFRKRIDWELSGRHGDWQDASRL</sequence>
<dbReference type="Gene3D" id="3.40.50.2000">
    <property type="entry name" value="Glycogen Phosphorylase B"/>
    <property type="match status" value="2"/>
</dbReference>
<accession>A0A2G1UHP4</accession>
<dbReference type="InterPro" id="IPR028098">
    <property type="entry name" value="Glyco_trans_4-like_N"/>
</dbReference>
<dbReference type="PANTHER" id="PTHR12526">
    <property type="entry name" value="GLYCOSYLTRANSFERASE"/>
    <property type="match status" value="1"/>
</dbReference>
<keyword evidence="4" id="KW-1185">Reference proteome</keyword>
<organism evidence="3 4">
    <name type="scientific">Marinobacter profundi</name>
    <dbReference type="NCBI Taxonomy" id="2666256"/>
    <lineage>
        <taxon>Bacteria</taxon>
        <taxon>Pseudomonadati</taxon>
        <taxon>Pseudomonadota</taxon>
        <taxon>Gammaproteobacteria</taxon>
        <taxon>Pseudomonadales</taxon>
        <taxon>Marinobacteraceae</taxon>
        <taxon>Marinobacter</taxon>
    </lineage>
</organism>
<reference evidence="3 4" key="1">
    <citation type="submission" date="2017-09" db="EMBL/GenBank/DDBJ databases">
        <title>The draft genome sequences of Marinobacter sp. PWS21.</title>
        <authorList>
            <person name="Cao J."/>
        </authorList>
    </citation>
    <scope>NUCLEOTIDE SEQUENCE [LARGE SCALE GENOMIC DNA]</scope>
    <source>
        <strain evidence="3 4">PWS21</strain>
    </source>
</reference>
<dbReference type="PANTHER" id="PTHR12526:SF636">
    <property type="entry name" value="BLL3647 PROTEIN"/>
    <property type="match status" value="1"/>
</dbReference>
<dbReference type="Proteomes" id="UP000231409">
    <property type="component" value="Unassembled WGS sequence"/>
</dbReference>
<dbReference type="Pfam" id="PF00534">
    <property type="entry name" value="Glycos_transf_1"/>
    <property type="match status" value="1"/>
</dbReference>
<dbReference type="InterPro" id="IPR001296">
    <property type="entry name" value="Glyco_trans_1"/>
</dbReference>
<dbReference type="Pfam" id="PF10707">
    <property type="entry name" value="YrbL-PhoP_reg"/>
    <property type="match status" value="1"/>
</dbReference>
<dbReference type="EMBL" id="NTFH01000012">
    <property type="protein sequence ID" value="PHQ13993.1"/>
    <property type="molecule type" value="Genomic_DNA"/>
</dbReference>
<evidence type="ECO:0000259" key="2">
    <source>
        <dbReference type="Pfam" id="PF13439"/>
    </source>
</evidence>
<dbReference type="GO" id="GO:0016757">
    <property type="term" value="F:glycosyltransferase activity"/>
    <property type="evidence" value="ECO:0007669"/>
    <property type="project" value="TreeGrafter"/>
</dbReference>
<dbReference type="AlphaFoldDB" id="A0A2G1UHP4"/>
<gene>
    <name evidence="3" type="ORF">CLH61_15710</name>
</gene>
<evidence type="ECO:0000313" key="3">
    <source>
        <dbReference type="EMBL" id="PHQ13993.1"/>
    </source>
</evidence>
<evidence type="ECO:0000259" key="1">
    <source>
        <dbReference type="Pfam" id="PF00534"/>
    </source>
</evidence>
<dbReference type="SUPFAM" id="SSF53756">
    <property type="entry name" value="UDP-Glycosyltransferase/glycogen phosphorylase"/>
    <property type="match status" value="1"/>
</dbReference>
<feature type="domain" description="Glycosyltransferase subfamily 4-like N-terminal" evidence="2">
    <location>
        <begin position="19"/>
        <end position="150"/>
    </location>
</feature>
<dbReference type="CDD" id="cd03811">
    <property type="entry name" value="GT4_GT28_WabH-like"/>
    <property type="match status" value="1"/>
</dbReference>
<comment type="caution">
    <text evidence="3">The sequence shown here is derived from an EMBL/GenBank/DDBJ whole genome shotgun (WGS) entry which is preliminary data.</text>
</comment>
<proteinExistence type="predicted"/>
<dbReference type="Pfam" id="PF13439">
    <property type="entry name" value="Glyco_transf_4"/>
    <property type="match status" value="1"/>
</dbReference>
<evidence type="ECO:0000313" key="4">
    <source>
        <dbReference type="Proteomes" id="UP000231409"/>
    </source>
</evidence>
<evidence type="ECO:0008006" key="5">
    <source>
        <dbReference type="Google" id="ProtNLM"/>
    </source>
</evidence>
<feature type="domain" description="Glycosyl transferase family 1" evidence="1">
    <location>
        <begin position="171"/>
        <end position="279"/>
    </location>
</feature>